<gene>
    <name evidence="5" type="primary">hutG_2</name>
    <name evidence="5" type="ORF">GCM10007938_29740</name>
</gene>
<accession>A0ABQ6F112</accession>
<dbReference type="PROSITE" id="PS51409">
    <property type="entry name" value="ARGINASE_2"/>
    <property type="match status" value="1"/>
</dbReference>
<evidence type="ECO:0000313" key="5">
    <source>
        <dbReference type="EMBL" id="GLT19192.1"/>
    </source>
</evidence>
<dbReference type="InterPro" id="IPR020855">
    <property type="entry name" value="Ureohydrolase_Mn_BS"/>
</dbReference>
<sequence>MLDSASNCVVQDATVTWIKDLWLNQPSTEGRVFGFLSIPFDYCVSYRPGTRFGPKAILDQLDGYSTYCIDKRVDFSNYLFENLGSVDISNDIARSHGNIEETVLSVPSHVTPIILGGDHSITDPIFRAILHKYNHRVGLVVFDAHLDCREPVKGKEHSGHWVKTLEDIIDYQAVAQIGINANIYSEQYLQDLERKGVLVVTPYEIRSKGRGDLLKKMNQHFDGKVDAIYFSVDIDVFDQSVAPGTSVPNPSGLMPWEVSDTIFELAQNFSFAGMDITEVSPPLDTQSMTTQVACEIIINFMSGVAKYQ</sequence>
<dbReference type="Pfam" id="PF00491">
    <property type="entry name" value="Arginase"/>
    <property type="match status" value="1"/>
</dbReference>
<dbReference type="CDD" id="cd09990">
    <property type="entry name" value="Agmatinase-like"/>
    <property type="match status" value="1"/>
</dbReference>
<keyword evidence="2" id="KW-0479">Metal-binding</keyword>
<evidence type="ECO:0000256" key="1">
    <source>
        <dbReference type="ARBA" id="ARBA00009227"/>
    </source>
</evidence>
<evidence type="ECO:0000256" key="4">
    <source>
        <dbReference type="RuleBase" id="RU003684"/>
    </source>
</evidence>
<dbReference type="PANTHER" id="PTHR11358:SF26">
    <property type="entry name" value="GUANIDINO ACID HYDROLASE, MITOCHONDRIAL"/>
    <property type="match status" value="1"/>
</dbReference>
<dbReference type="PRINTS" id="PR00116">
    <property type="entry name" value="ARGINASE"/>
</dbReference>
<keyword evidence="3 4" id="KW-0378">Hydrolase</keyword>
<comment type="similarity">
    <text evidence="1">Belongs to the arginase family. Agmatinase subfamily.</text>
</comment>
<organism evidence="5 6">
    <name type="scientific">Vibrio zhanjiangensis</name>
    <dbReference type="NCBI Taxonomy" id="1046128"/>
    <lineage>
        <taxon>Bacteria</taxon>
        <taxon>Pseudomonadati</taxon>
        <taxon>Pseudomonadota</taxon>
        <taxon>Gammaproteobacteria</taxon>
        <taxon>Vibrionales</taxon>
        <taxon>Vibrionaceae</taxon>
        <taxon>Vibrio</taxon>
    </lineage>
</organism>
<dbReference type="PROSITE" id="PS01053">
    <property type="entry name" value="ARGINASE_1"/>
    <property type="match status" value="1"/>
</dbReference>
<comment type="caution">
    <text evidence="5">The sequence shown here is derived from an EMBL/GenBank/DDBJ whole genome shotgun (WGS) entry which is preliminary data.</text>
</comment>
<dbReference type="Gene3D" id="3.40.800.10">
    <property type="entry name" value="Ureohydrolase domain"/>
    <property type="match status" value="1"/>
</dbReference>
<evidence type="ECO:0000313" key="6">
    <source>
        <dbReference type="Proteomes" id="UP001157138"/>
    </source>
</evidence>
<reference evidence="6" key="1">
    <citation type="journal article" date="2019" name="Int. J. Syst. Evol. Microbiol.">
        <title>The Global Catalogue of Microorganisms (GCM) 10K type strain sequencing project: providing services to taxonomists for standard genome sequencing and annotation.</title>
        <authorList>
            <consortium name="The Broad Institute Genomics Platform"/>
            <consortium name="The Broad Institute Genome Sequencing Center for Infectious Disease"/>
            <person name="Wu L."/>
            <person name="Ma J."/>
        </authorList>
    </citation>
    <scope>NUCLEOTIDE SEQUENCE [LARGE SCALE GENOMIC DNA]</scope>
    <source>
        <strain evidence="6">NBRC 108723</strain>
    </source>
</reference>
<dbReference type="Proteomes" id="UP001157138">
    <property type="component" value="Unassembled WGS sequence"/>
</dbReference>
<evidence type="ECO:0000256" key="3">
    <source>
        <dbReference type="ARBA" id="ARBA00022801"/>
    </source>
</evidence>
<dbReference type="PANTHER" id="PTHR11358">
    <property type="entry name" value="ARGINASE/AGMATINASE"/>
    <property type="match status" value="1"/>
</dbReference>
<dbReference type="RefSeq" id="WP_284193055.1">
    <property type="nucleotide sequence ID" value="NZ_BSPW01000067.1"/>
</dbReference>
<dbReference type="InterPro" id="IPR006035">
    <property type="entry name" value="Ureohydrolase"/>
</dbReference>
<keyword evidence="6" id="KW-1185">Reference proteome</keyword>
<dbReference type="PIRSF" id="PIRSF036979">
    <property type="entry name" value="Arginase"/>
    <property type="match status" value="1"/>
</dbReference>
<dbReference type="EMBL" id="BSPW01000067">
    <property type="protein sequence ID" value="GLT19192.1"/>
    <property type="molecule type" value="Genomic_DNA"/>
</dbReference>
<proteinExistence type="inferred from homology"/>
<evidence type="ECO:0000256" key="2">
    <source>
        <dbReference type="ARBA" id="ARBA00022723"/>
    </source>
</evidence>
<dbReference type="InterPro" id="IPR023696">
    <property type="entry name" value="Ureohydrolase_dom_sf"/>
</dbReference>
<protein>
    <submittedName>
        <fullName evidence="5">Formimidoylglutamase</fullName>
    </submittedName>
</protein>
<name>A0ABQ6F112_9VIBR</name>
<dbReference type="SUPFAM" id="SSF52768">
    <property type="entry name" value="Arginase/deacetylase"/>
    <property type="match status" value="1"/>
</dbReference>